<evidence type="ECO:0000313" key="1">
    <source>
        <dbReference type="EMBL" id="KAK9284539.1"/>
    </source>
</evidence>
<dbReference type="AlphaFoldDB" id="A0AAP0RZZ7"/>
<reference evidence="1 2" key="1">
    <citation type="journal article" date="2024" name="Plant J.">
        <title>Genome sequences and population genomics reveal climatic adaptation and genomic divergence between two closely related sweetgum species.</title>
        <authorList>
            <person name="Xu W.Q."/>
            <person name="Ren C.Q."/>
            <person name="Zhang X.Y."/>
            <person name="Comes H.P."/>
            <person name="Liu X.H."/>
            <person name="Li Y.G."/>
            <person name="Kettle C.J."/>
            <person name="Jalonen R."/>
            <person name="Gaisberger H."/>
            <person name="Ma Y.Z."/>
            <person name="Qiu Y.X."/>
        </authorList>
    </citation>
    <scope>NUCLEOTIDE SEQUENCE [LARGE SCALE GENOMIC DNA]</scope>
    <source>
        <strain evidence="1">Hangzhou</strain>
    </source>
</reference>
<gene>
    <name evidence="1" type="ORF">L1049_023714</name>
</gene>
<proteinExistence type="predicted"/>
<comment type="caution">
    <text evidence="1">The sequence shown here is derived from an EMBL/GenBank/DDBJ whole genome shotgun (WGS) entry which is preliminary data.</text>
</comment>
<organism evidence="1 2">
    <name type="scientific">Liquidambar formosana</name>
    <name type="common">Formosan gum</name>
    <dbReference type="NCBI Taxonomy" id="63359"/>
    <lineage>
        <taxon>Eukaryota</taxon>
        <taxon>Viridiplantae</taxon>
        <taxon>Streptophyta</taxon>
        <taxon>Embryophyta</taxon>
        <taxon>Tracheophyta</taxon>
        <taxon>Spermatophyta</taxon>
        <taxon>Magnoliopsida</taxon>
        <taxon>eudicotyledons</taxon>
        <taxon>Gunneridae</taxon>
        <taxon>Pentapetalae</taxon>
        <taxon>Saxifragales</taxon>
        <taxon>Altingiaceae</taxon>
        <taxon>Liquidambar</taxon>
    </lineage>
</organism>
<evidence type="ECO:0008006" key="3">
    <source>
        <dbReference type="Google" id="ProtNLM"/>
    </source>
</evidence>
<name>A0AAP0RZZ7_LIQFO</name>
<accession>A0AAP0RZZ7</accession>
<sequence length="106" mass="12283">MADSLSSFVYSREGEKERVDIWVMKEYGALESWTNQFTFDQRVNFIFPLLGFMKNGEVVLKDDDGELVLYDPRVQQVKEIQIRGVQGSLDVLTYYMESLVCLNEGN</sequence>
<keyword evidence="2" id="KW-1185">Reference proteome</keyword>
<dbReference type="EMBL" id="JBBPBK010000005">
    <property type="protein sequence ID" value="KAK9284539.1"/>
    <property type="molecule type" value="Genomic_DNA"/>
</dbReference>
<dbReference type="Proteomes" id="UP001415857">
    <property type="component" value="Unassembled WGS sequence"/>
</dbReference>
<protein>
    <recommendedName>
        <fullName evidence="3">F-box associated domain-containing protein</fullName>
    </recommendedName>
</protein>
<evidence type="ECO:0000313" key="2">
    <source>
        <dbReference type="Proteomes" id="UP001415857"/>
    </source>
</evidence>